<protein>
    <submittedName>
        <fullName evidence="1">Uncharacterized protein</fullName>
    </submittedName>
</protein>
<evidence type="ECO:0000313" key="2">
    <source>
        <dbReference type="Proteomes" id="UP000275368"/>
    </source>
</evidence>
<dbReference type="Proteomes" id="UP000275368">
    <property type="component" value="Chromosome"/>
</dbReference>
<sequence>MEMFHIQETSDAIDARQRGRDIARELGFSLIDQTVITYTISELALKLVSLSEKGHMTIRAIGVNKGEVKSGIEVRLFDHFRGPNRIDPRWIEKIVDDMEVMTDSIRGTMITFRKWLISPLRIDSPICAAGEE</sequence>
<name>A0A3G9JP52_9BACL</name>
<proteinExistence type="predicted"/>
<keyword evidence="2" id="KW-1185">Reference proteome</keyword>
<dbReference type="OrthoDB" id="9799195at2"/>
<reference evidence="1 2" key="1">
    <citation type="submission" date="2018-11" db="EMBL/GenBank/DDBJ databases">
        <title>Complete genome sequence of Paenibacillus baekrokdamisoli strain KCTC 33723.</title>
        <authorList>
            <person name="Kang S.W."/>
            <person name="Lee K.C."/>
            <person name="Kim K.K."/>
            <person name="Kim J.S."/>
            <person name="Kim D.S."/>
            <person name="Ko S.H."/>
            <person name="Yang S.H."/>
            <person name="Lee J.S."/>
        </authorList>
    </citation>
    <scope>NUCLEOTIDE SEQUENCE [LARGE SCALE GENOMIC DNA]</scope>
    <source>
        <strain evidence="1 2">KCTC 33723</strain>
    </source>
</reference>
<dbReference type="AlphaFoldDB" id="A0A3G9JP52"/>
<organism evidence="1 2">
    <name type="scientific">Paenibacillus baekrokdamisoli</name>
    <dbReference type="NCBI Taxonomy" id="1712516"/>
    <lineage>
        <taxon>Bacteria</taxon>
        <taxon>Bacillati</taxon>
        <taxon>Bacillota</taxon>
        <taxon>Bacilli</taxon>
        <taxon>Bacillales</taxon>
        <taxon>Paenibacillaceae</taxon>
        <taxon>Paenibacillus</taxon>
    </lineage>
</organism>
<dbReference type="KEGG" id="pbk:Back11_61840"/>
<evidence type="ECO:0000313" key="1">
    <source>
        <dbReference type="EMBL" id="BBH24839.1"/>
    </source>
</evidence>
<accession>A0A3G9JP52</accession>
<dbReference type="EMBL" id="AP019308">
    <property type="protein sequence ID" value="BBH24839.1"/>
    <property type="molecule type" value="Genomic_DNA"/>
</dbReference>
<gene>
    <name evidence="1" type="ORF">Back11_61840</name>
</gene>